<keyword evidence="1" id="KW-0677">Repeat</keyword>
<dbReference type="Proteomes" id="UP000193944">
    <property type="component" value="Unassembled WGS sequence"/>
</dbReference>
<dbReference type="PROSITE" id="PS50088">
    <property type="entry name" value="ANK_REPEAT"/>
    <property type="match status" value="1"/>
</dbReference>
<dbReference type="InterPro" id="IPR036770">
    <property type="entry name" value="Ankyrin_rpt-contain_sf"/>
</dbReference>
<evidence type="ECO:0000256" key="2">
    <source>
        <dbReference type="ARBA" id="ARBA00023043"/>
    </source>
</evidence>
<name>A0A1Y1VQF8_9FUNG</name>
<dbReference type="AlphaFoldDB" id="A0A1Y1VQF8"/>
<dbReference type="PANTHER" id="PTHR24126:SF14">
    <property type="entry name" value="ANK_REP_REGION DOMAIN-CONTAINING PROTEIN"/>
    <property type="match status" value="1"/>
</dbReference>
<dbReference type="Pfam" id="PF13857">
    <property type="entry name" value="Ank_5"/>
    <property type="match status" value="1"/>
</dbReference>
<organism evidence="4 5">
    <name type="scientific">Anaeromyces robustus</name>
    <dbReference type="NCBI Taxonomy" id="1754192"/>
    <lineage>
        <taxon>Eukaryota</taxon>
        <taxon>Fungi</taxon>
        <taxon>Fungi incertae sedis</taxon>
        <taxon>Chytridiomycota</taxon>
        <taxon>Chytridiomycota incertae sedis</taxon>
        <taxon>Neocallimastigomycetes</taxon>
        <taxon>Neocallimastigales</taxon>
        <taxon>Neocallimastigaceae</taxon>
        <taxon>Anaeromyces</taxon>
    </lineage>
</organism>
<evidence type="ECO:0000256" key="3">
    <source>
        <dbReference type="PROSITE-ProRule" id="PRU00023"/>
    </source>
</evidence>
<sequence length="181" mass="20467">MPGLDLSDLSESTLWVVAGEGNIEKIKRYLEYGGQNNSKLDINSKDEFGYTALHAAVSYSRLEAARWLLEHGADVNITDDDGDTPLHSCESVAMAKMLIEEFNADPLKKNDEGKMPIDNAYEEDYDDLVEYLKNYCKDFNPDPKELSDDEVLNIMLGEFEKANENFNNNSKDNDSDYSDDD</sequence>
<keyword evidence="5" id="KW-1185">Reference proteome</keyword>
<reference evidence="4 5" key="1">
    <citation type="submission" date="2016-08" db="EMBL/GenBank/DDBJ databases">
        <title>A Parts List for Fungal Cellulosomes Revealed by Comparative Genomics.</title>
        <authorList>
            <consortium name="DOE Joint Genome Institute"/>
            <person name="Haitjema C.H."/>
            <person name="Gilmore S.P."/>
            <person name="Henske J.K."/>
            <person name="Solomon K.V."/>
            <person name="De Groot R."/>
            <person name="Kuo A."/>
            <person name="Mondo S.J."/>
            <person name="Salamov A.A."/>
            <person name="Labutti K."/>
            <person name="Zhao Z."/>
            <person name="Chiniquy J."/>
            <person name="Barry K."/>
            <person name="Brewer H.M."/>
            <person name="Purvine S.O."/>
            <person name="Wright A.T."/>
            <person name="Boxma B."/>
            <person name="Van Alen T."/>
            <person name="Hackstein J.H."/>
            <person name="Baker S.E."/>
            <person name="Grigoriev I.V."/>
            <person name="O'Malley M.A."/>
        </authorList>
    </citation>
    <scope>NUCLEOTIDE SEQUENCE [LARGE SCALE GENOMIC DNA]</scope>
    <source>
        <strain evidence="4 5">S4</strain>
    </source>
</reference>
<accession>A0A1Y1VQF8</accession>
<proteinExistence type="predicted"/>
<dbReference type="EMBL" id="MCFG01000665">
    <property type="protein sequence ID" value="ORX63256.1"/>
    <property type="molecule type" value="Genomic_DNA"/>
</dbReference>
<reference evidence="4 5" key="2">
    <citation type="submission" date="2016-08" db="EMBL/GenBank/DDBJ databases">
        <title>Pervasive Adenine N6-methylation of Active Genes in Fungi.</title>
        <authorList>
            <consortium name="DOE Joint Genome Institute"/>
            <person name="Mondo S.J."/>
            <person name="Dannebaum R.O."/>
            <person name="Kuo R.C."/>
            <person name="Labutti K."/>
            <person name="Haridas S."/>
            <person name="Kuo A."/>
            <person name="Salamov A."/>
            <person name="Ahrendt S.R."/>
            <person name="Lipzen A."/>
            <person name="Sullivan W."/>
            <person name="Andreopoulos W.B."/>
            <person name="Clum A."/>
            <person name="Lindquist E."/>
            <person name="Daum C."/>
            <person name="Ramamoorthy G.K."/>
            <person name="Gryganskyi A."/>
            <person name="Culley D."/>
            <person name="Magnuson J.K."/>
            <person name="James T.Y."/>
            <person name="O'Malley M.A."/>
            <person name="Stajich J.E."/>
            <person name="Spatafora J.W."/>
            <person name="Visel A."/>
            <person name="Grigoriev I.V."/>
        </authorList>
    </citation>
    <scope>NUCLEOTIDE SEQUENCE [LARGE SCALE GENOMIC DNA]</scope>
    <source>
        <strain evidence="4 5">S4</strain>
    </source>
</reference>
<evidence type="ECO:0000256" key="1">
    <source>
        <dbReference type="ARBA" id="ARBA00022737"/>
    </source>
</evidence>
<dbReference type="OrthoDB" id="2121094at2759"/>
<gene>
    <name evidence="4" type="ORF">BCR32DRAFT_298496</name>
</gene>
<comment type="caution">
    <text evidence="4">The sequence shown here is derived from an EMBL/GenBank/DDBJ whole genome shotgun (WGS) entry which is preliminary data.</text>
</comment>
<dbReference type="SMART" id="SM00248">
    <property type="entry name" value="ANK"/>
    <property type="match status" value="3"/>
</dbReference>
<dbReference type="PANTHER" id="PTHR24126">
    <property type="entry name" value="ANKYRIN REPEAT, PH AND SEC7 DOMAIN CONTAINING PROTEIN SECG-RELATED"/>
    <property type="match status" value="1"/>
</dbReference>
<protein>
    <submittedName>
        <fullName evidence="4">Ankyrin</fullName>
    </submittedName>
</protein>
<evidence type="ECO:0000313" key="4">
    <source>
        <dbReference type="EMBL" id="ORX63256.1"/>
    </source>
</evidence>
<feature type="repeat" description="ANK" evidence="3">
    <location>
        <begin position="48"/>
        <end position="80"/>
    </location>
</feature>
<evidence type="ECO:0000313" key="5">
    <source>
        <dbReference type="Proteomes" id="UP000193944"/>
    </source>
</evidence>
<dbReference type="InterPro" id="IPR002110">
    <property type="entry name" value="Ankyrin_rpt"/>
</dbReference>
<dbReference type="PROSITE" id="PS50297">
    <property type="entry name" value="ANK_REP_REGION"/>
    <property type="match status" value="1"/>
</dbReference>
<keyword evidence="2 3" id="KW-0040">ANK repeat</keyword>
<dbReference type="Gene3D" id="1.25.40.20">
    <property type="entry name" value="Ankyrin repeat-containing domain"/>
    <property type="match status" value="1"/>
</dbReference>
<dbReference type="SUPFAM" id="SSF48403">
    <property type="entry name" value="Ankyrin repeat"/>
    <property type="match status" value="1"/>
</dbReference>
<dbReference type="STRING" id="1754192.A0A1Y1VQF8"/>